<proteinExistence type="predicted"/>
<reference evidence="1" key="1">
    <citation type="submission" date="2015-04" db="EMBL/GenBank/DDBJ databases">
        <title>Complete genome sequence of Microbacterium chocolatum SIT 101, a bacterium enantioselectively hydrolyzing mesomeric diesters.</title>
        <authorList>
            <person name="Li X."/>
            <person name="Xu Y."/>
        </authorList>
    </citation>
    <scope>NUCLEOTIDE SEQUENCE [LARGE SCALE GENOMIC DNA]</scope>
    <source>
        <strain evidence="1">SIT 101</strain>
    </source>
</reference>
<name>A0A0M9VK45_9MICO</name>
<sequence>MGIALDDMWNDIVAEWHEAGNMKASWLPQVFREGRGMYTLRFPEGWWIDVTAIETISALHELFDGTWPTSNGQIEEPLTLAHLTGDDRVLTTAIATELRENITLDDGTLPLGIQFVSKHGVPAGQTGQCWAYWMRSVDSGLDEATEVLVSEGIELNDPDFVAAQEHCKIKSR</sequence>
<organism evidence="1 2">
    <name type="scientific">Microbacterium aurantiacum</name>
    <dbReference type="NCBI Taxonomy" id="162393"/>
    <lineage>
        <taxon>Bacteria</taxon>
        <taxon>Bacillati</taxon>
        <taxon>Actinomycetota</taxon>
        <taxon>Actinomycetes</taxon>
        <taxon>Micrococcales</taxon>
        <taxon>Microbacteriaceae</taxon>
        <taxon>Microbacterium</taxon>
    </lineage>
</organism>
<keyword evidence="2" id="KW-1185">Reference proteome</keyword>
<dbReference type="Proteomes" id="UP000037737">
    <property type="component" value="Unassembled WGS sequence"/>
</dbReference>
<dbReference type="EMBL" id="LAVO01000025">
    <property type="protein sequence ID" value="KOS09692.1"/>
    <property type="molecule type" value="Genomic_DNA"/>
</dbReference>
<comment type="caution">
    <text evidence="1">The sequence shown here is derived from an EMBL/GenBank/DDBJ whole genome shotgun (WGS) entry which is preliminary data.</text>
</comment>
<protein>
    <submittedName>
        <fullName evidence="1">Uncharacterized protein</fullName>
    </submittedName>
</protein>
<dbReference type="PATRIC" id="fig|84292.3.peg.2976"/>
<evidence type="ECO:0000313" key="1">
    <source>
        <dbReference type="EMBL" id="KOS09692.1"/>
    </source>
</evidence>
<accession>A0A0M9VK45</accession>
<gene>
    <name evidence="1" type="ORF">XI38_14570</name>
</gene>
<dbReference type="AlphaFoldDB" id="A0A0M9VK45"/>
<evidence type="ECO:0000313" key="2">
    <source>
        <dbReference type="Proteomes" id="UP000037737"/>
    </source>
</evidence>